<dbReference type="WBParaSite" id="Csp11.Scaffold629.g7896.t1">
    <property type="protein sequence ID" value="Csp11.Scaffold629.g7896.t1"/>
    <property type="gene ID" value="Csp11.Scaffold629.g7896"/>
</dbReference>
<name>A0A1I7UCB6_9PELO</name>
<dbReference type="AlphaFoldDB" id="A0A1I7UCB6"/>
<organism evidence="1 2">
    <name type="scientific">Caenorhabditis tropicalis</name>
    <dbReference type="NCBI Taxonomy" id="1561998"/>
    <lineage>
        <taxon>Eukaryota</taxon>
        <taxon>Metazoa</taxon>
        <taxon>Ecdysozoa</taxon>
        <taxon>Nematoda</taxon>
        <taxon>Chromadorea</taxon>
        <taxon>Rhabditida</taxon>
        <taxon>Rhabditina</taxon>
        <taxon>Rhabditomorpha</taxon>
        <taxon>Rhabditoidea</taxon>
        <taxon>Rhabditidae</taxon>
        <taxon>Peloderinae</taxon>
        <taxon>Caenorhabditis</taxon>
    </lineage>
</organism>
<evidence type="ECO:0000313" key="2">
    <source>
        <dbReference type="WBParaSite" id="Csp11.Scaffold629.g7896.t1"/>
    </source>
</evidence>
<dbReference type="Proteomes" id="UP000095282">
    <property type="component" value="Unplaced"/>
</dbReference>
<keyword evidence="1" id="KW-1185">Reference proteome</keyword>
<sequence length="87" mass="9789">MFSHLSVRTFCHLSSSFFASLLRCHLLLDAAPDRSPFEVFSLVELANPRFLPPTGDTLNVFLIERFLITPHLVERGDKSAMLTGGHF</sequence>
<proteinExistence type="predicted"/>
<evidence type="ECO:0000313" key="1">
    <source>
        <dbReference type="Proteomes" id="UP000095282"/>
    </source>
</evidence>
<reference evidence="2" key="1">
    <citation type="submission" date="2016-11" db="UniProtKB">
        <authorList>
            <consortium name="WormBaseParasite"/>
        </authorList>
    </citation>
    <scope>IDENTIFICATION</scope>
</reference>
<accession>A0A1I7UCB6</accession>
<protein>
    <submittedName>
        <fullName evidence="2">Secreted protein</fullName>
    </submittedName>
</protein>